<evidence type="ECO:0000313" key="3">
    <source>
        <dbReference type="Proteomes" id="UP000334340"/>
    </source>
</evidence>
<dbReference type="Proteomes" id="UP000334340">
    <property type="component" value="Unassembled WGS sequence"/>
</dbReference>
<dbReference type="AlphaFoldDB" id="A0A564ZF38"/>
<dbReference type="EMBL" id="CABIKM010000003">
    <property type="protein sequence ID" value="VUZ83880.1"/>
    <property type="molecule type" value="Genomic_DNA"/>
</dbReference>
<dbReference type="InterPro" id="IPR035093">
    <property type="entry name" value="RelE/ParE_toxin_dom_sf"/>
</dbReference>
<protein>
    <submittedName>
        <fullName evidence="2">Plasmid stabilization protein</fullName>
    </submittedName>
</protein>
<name>A0A564ZF38_9BACT</name>
<gene>
    <name evidence="2" type="ORF">MELA_00238</name>
</gene>
<evidence type="ECO:0000313" key="2">
    <source>
        <dbReference type="EMBL" id="VUZ83880.1"/>
    </source>
</evidence>
<sequence>MTEYRLVAEPELDLDIAAAFDWYEEEHAGLGYEFLGELRATYNRIADGPLKYQHLRSGIRRALVRRFPYGVYFAVEDDVIVVLAVLHVSRDPAEWQRRRG</sequence>
<dbReference type="InterPro" id="IPR007712">
    <property type="entry name" value="RelE/ParE_toxin"/>
</dbReference>
<keyword evidence="1" id="KW-1277">Toxin-antitoxin system</keyword>
<keyword evidence="3" id="KW-1185">Reference proteome</keyword>
<accession>A0A564ZF38</accession>
<organism evidence="2 3">
    <name type="scientific">Candidatus Methylomirabilis lanthanidiphila</name>
    <dbReference type="NCBI Taxonomy" id="2211376"/>
    <lineage>
        <taxon>Bacteria</taxon>
        <taxon>Candidatus Methylomirabilota</taxon>
        <taxon>Candidatus Methylomirabilia</taxon>
        <taxon>Candidatus Methylomirabilales</taxon>
        <taxon>Candidatus Methylomirabilaceae</taxon>
        <taxon>Candidatus Methylomirabilis</taxon>
    </lineage>
</organism>
<evidence type="ECO:0000256" key="1">
    <source>
        <dbReference type="ARBA" id="ARBA00022649"/>
    </source>
</evidence>
<proteinExistence type="predicted"/>
<dbReference type="Gene3D" id="3.30.2310.20">
    <property type="entry name" value="RelE-like"/>
    <property type="match status" value="1"/>
</dbReference>
<dbReference type="Pfam" id="PF05016">
    <property type="entry name" value="ParE_toxin"/>
    <property type="match status" value="1"/>
</dbReference>
<reference evidence="2 3" key="1">
    <citation type="submission" date="2019-07" db="EMBL/GenBank/DDBJ databases">
        <authorList>
            <person name="Cremers G."/>
        </authorList>
    </citation>
    <scope>NUCLEOTIDE SEQUENCE [LARGE SCALE GENOMIC DNA]</scope>
</reference>